<keyword evidence="3" id="KW-1185">Reference proteome</keyword>
<evidence type="ECO:0000313" key="3">
    <source>
        <dbReference type="Proteomes" id="UP000654075"/>
    </source>
</evidence>
<feature type="compositionally biased region" description="Polar residues" evidence="1">
    <location>
        <begin position="191"/>
        <end position="204"/>
    </location>
</feature>
<proteinExistence type="predicted"/>
<evidence type="ECO:0000256" key="1">
    <source>
        <dbReference type="SAM" id="MobiDB-lite"/>
    </source>
</evidence>
<dbReference type="Proteomes" id="UP000654075">
    <property type="component" value="Unassembled WGS sequence"/>
</dbReference>
<reference evidence="2" key="1">
    <citation type="submission" date="2021-02" db="EMBL/GenBank/DDBJ databases">
        <authorList>
            <person name="Dougan E. K."/>
            <person name="Rhodes N."/>
            <person name="Thang M."/>
            <person name="Chan C."/>
        </authorList>
    </citation>
    <scope>NUCLEOTIDE SEQUENCE</scope>
</reference>
<feature type="region of interest" description="Disordered" evidence="1">
    <location>
        <begin position="105"/>
        <end position="128"/>
    </location>
</feature>
<dbReference type="AlphaFoldDB" id="A0A813FNQ0"/>
<gene>
    <name evidence="2" type="ORF">PGLA1383_LOCUS31521</name>
</gene>
<name>A0A813FNQ0_POLGL</name>
<feature type="region of interest" description="Disordered" evidence="1">
    <location>
        <begin position="373"/>
        <end position="392"/>
    </location>
</feature>
<feature type="region of interest" description="Disordered" evidence="1">
    <location>
        <begin position="163"/>
        <end position="204"/>
    </location>
</feature>
<feature type="compositionally biased region" description="Basic and acidic residues" evidence="1">
    <location>
        <begin position="176"/>
        <end position="189"/>
    </location>
</feature>
<sequence length="422" mass="45942">HSATGDIGQTFSALAELAQHVQPSLGQYVDRRQSYLLAVCLRDFALYISFVNFFNPLGGHTYSPTFSAPLLVNRSQGVFSVASMTPSGPSKIQFRSTFLNFVDQENPAEGKPRTRSAPPISADAAKDKDSHLTRYLSSLEERAGQLSLKNSSSDQHLVEQLAGLSRHASSAPVSERVIHMRSDKERATPPKDSSQPRSSTALFTSRTASDSFWEAQQRSGTVSCPGNSSEYKELCSALYSAPSLRRASTEPRQPWADMSEGECVNFLPSNGSAGHPELCKRPCVLFVAETCKSGSACGYCHLLHDKLRPVNLDRKNRTLLRSMSVDERLAVLLPVIRQQAAGSGLMVEIATDVARLGQRAECKLWASARTTSTDPFGSEGSVEHPSKWRQSGGWSISLEAPARGRVAIAVEYSVPRPPSSPE</sequence>
<comment type="caution">
    <text evidence="2">The sequence shown here is derived from an EMBL/GenBank/DDBJ whole genome shotgun (WGS) entry which is preliminary data.</text>
</comment>
<accession>A0A813FNQ0</accession>
<protein>
    <recommendedName>
        <fullName evidence="4">C3H1-type domain-containing protein</fullName>
    </recommendedName>
</protein>
<organism evidence="2 3">
    <name type="scientific">Polarella glacialis</name>
    <name type="common">Dinoflagellate</name>
    <dbReference type="NCBI Taxonomy" id="89957"/>
    <lineage>
        <taxon>Eukaryota</taxon>
        <taxon>Sar</taxon>
        <taxon>Alveolata</taxon>
        <taxon>Dinophyceae</taxon>
        <taxon>Suessiales</taxon>
        <taxon>Suessiaceae</taxon>
        <taxon>Polarella</taxon>
    </lineage>
</organism>
<dbReference type="EMBL" id="CAJNNV010025307">
    <property type="protein sequence ID" value="CAE8613770.1"/>
    <property type="molecule type" value="Genomic_DNA"/>
</dbReference>
<feature type="non-terminal residue" evidence="2">
    <location>
        <position position="1"/>
    </location>
</feature>
<evidence type="ECO:0008006" key="4">
    <source>
        <dbReference type="Google" id="ProtNLM"/>
    </source>
</evidence>
<feature type="non-terminal residue" evidence="2">
    <location>
        <position position="422"/>
    </location>
</feature>
<evidence type="ECO:0000313" key="2">
    <source>
        <dbReference type="EMBL" id="CAE8613770.1"/>
    </source>
</evidence>